<dbReference type="STRING" id="640938.TR210_2304"/>
<gene>
    <name evidence="4" type="ORF">SAMN05216375_12035</name>
    <name evidence="3" type="ORF">TR210_2304</name>
</gene>
<dbReference type="SUPFAM" id="SSF47413">
    <property type="entry name" value="lambda repressor-like DNA-binding domains"/>
    <property type="match status" value="1"/>
</dbReference>
<dbReference type="GO" id="GO:0005829">
    <property type="term" value="C:cytosol"/>
    <property type="evidence" value="ECO:0007669"/>
    <property type="project" value="TreeGrafter"/>
</dbReference>
<dbReference type="PROSITE" id="PS50943">
    <property type="entry name" value="HTH_CROC1"/>
    <property type="match status" value="1"/>
</dbReference>
<dbReference type="GO" id="GO:0003700">
    <property type="term" value="F:DNA-binding transcription factor activity"/>
    <property type="evidence" value="ECO:0007669"/>
    <property type="project" value="TreeGrafter"/>
</dbReference>
<name>A0A143Z802_9LACT</name>
<evidence type="ECO:0000256" key="1">
    <source>
        <dbReference type="ARBA" id="ARBA00023125"/>
    </source>
</evidence>
<keyword evidence="6" id="KW-1185">Reference proteome</keyword>
<reference evidence="3 5" key="1">
    <citation type="submission" date="2016-02" db="EMBL/GenBank/DDBJ databases">
        <authorList>
            <person name="Wen L."/>
            <person name="He K."/>
            <person name="Yang H."/>
        </authorList>
    </citation>
    <scope>NUCLEOTIDE SEQUENCE [LARGE SCALE GENOMIC DNA]</scope>
    <source>
        <strain evidence="3">Trichococcus_R210</strain>
    </source>
</reference>
<dbReference type="SMART" id="SM00530">
    <property type="entry name" value="HTH_XRE"/>
    <property type="match status" value="1"/>
</dbReference>
<proteinExistence type="predicted"/>
<evidence type="ECO:0000313" key="5">
    <source>
        <dbReference type="Proteomes" id="UP000076878"/>
    </source>
</evidence>
<dbReference type="AlphaFoldDB" id="A0A143Z802"/>
<protein>
    <submittedName>
        <fullName evidence="4">Transcriptional regulator, contains XRE-family HTH domain</fullName>
    </submittedName>
</protein>
<dbReference type="EMBL" id="FNYT01000020">
    <property type="protein sequence ID" value="SEJ64241.1"/>
    <property type="molecule type" value="Genomic_DNA"/>
</dbReference>
<dbReference type="RefSeq" id="WP_068623946.1">
    <property type="nucleotide sequence ID" value="NZ_FJNB01000019.1"/>
</dbReference>
<dbReference type="InterPro" id="IPR010982">
    <property type="entry name" value="Lambda_DNA-bd_dom_sf"/>
</dbReference>
<dbReference type="GO" id="GO:0003677">
    <property type="term" value="F:DNA binding"/>
    <property type="evidence" value="ECO:0007669"/>
    <property type="project" value="UniProtKB-KW"/>
</dbReference>
<organism evidence="3 5">
    <name type="scientific">Trichococcus ilyis</name>
    <dbReference type="NCBI Taxonomy" id="640938"/>
    <lineage>
        <taxon>Bacteria</taxon>
        <taxon>Bacillati</taxon>
        <taxon>Bacillota</taxon>
        <taxon>Bacilli</taxon>
        <taxon>Lactobacillales</taxon>
        <taxon>Carnobacteriaceae</taxon>
        <taxon>Trichococcus</taxon>
    </lineage>
</organism>
<evidence type="ECO:0000259" key="2">
    <source>
        <dbReference type="PROSITE" id="PS50943"/>
    </source>
</evidence>
<evidence type="ECO:0000313" key="4">
    <source>
        <dbReference type="EMBL" id="SEJ64241.1"/>
    </source>
</evidence>
<evidence type="ECO:0000313" key="6">
    <source>
        <dbReference type="Proteomes" id="UP000199280"/>
    </source>
</evidence>
<dbReference type="EMBL" id="FJNB01000019">
    <property type="protein sequence ID" value="CZR06269.1"/>
    <property type="molecule type" value="Genomic_DNA"/>
</dbReference>
<dbReference type="Gene3D" id="1.10.260.40">
    <property type="entry name" value="lambda repressor-like DNA-binding domains"/>
    <property type="match status" value="1"/>
</dbReference>
<dbReference type="PANTHER" id="PTHR46797:SF2">
    <property type="entry name" value="TRANSCRIPTIONAL REGULATOR"/>
    <property type="match status" value="1"/>
</dbReference>
<reference evidence="4 6" key="2">
    <citation type="submission" date="2016-10" db="EMBL/GenBank/DDBJ databases">
        <authorList>
            <person name="Varghese N."/>
            <person name="Submissions S."/>
        </authorList>
    </citation>
    <scope>NUCLEOTIDE SEQUENCE [LARGE SCALE GENOMIC DNA]</scope>
    <source>
        <strain evidence="4 6">DSM 22150</strain>
    </source>
</reference>
<dbReference type="InterPro" id="IPR050807">
    <property type="entry name" value="TransReg_Diox_bact_type"/>
</dbReference>
<dbReference type="InterPro" id="IPR001387">
    <property type="entry name" value="Cro/C1-type_HTH"/>
</dbReference>
<accession>A0A143Z802</accession>
<sequence length="97" mass="10879">MEVGSRIQELRKLNKITAKDLAEQIDVSPSFISAIEHNSTKLSLKTLSHICEVLGVTLAEFFNSEMSPVEKKLTAQIKKMPEEKKYELLAFLTGLIS</sequence>
<dbReference type="Proteomes" id="UP000076878">
    <property type="component" value="Unassembled WGS sequence"/>
</dbReference>
<dbReference type="Proteomes" id="UP000199280">
    <property type="component" value="Unassembled WGS sequence"/>
</dbReference>
<keyword evidence="1" id="KW-0238">DNA-binding</keyword>
<dbReference type="CDD" id="cd00093">
    <property type="entry name" value="HTH_XRE"/>
    <property type="match status" value="1"/>
</dbReference>
<evidence type="ECO:0000313" key="3">
    <source>
        <dbReference type="EMBL" id="CZR06269.1"/>
    </source>
</evidence>
<dbReference type="OrthoDB" id="9814553at2"/>
<dbReference type="Pfam" id="PF01381">
    <property type="entry name" value="HTH_3"/>
    <property type="match status" value="1"/>
</dbReference>
<feature type="domain" description="HTH cro/C1-type" evidence="2">
    <location>
        <begin position="7"/>
        <end position="61"/>
    </location>
</feature>
<dbReference type="PANTHER" id="PTHR46797">
    <property type="entry name" value="HTH-TYPE TRANSCRIPTIONAL REGULATOR"/>
    <property type="match status" value="1"/>
</dbReference>